<protein>
    <submittedName>
        <fullName evidence="2">Uncharacterized protein</fullName>
    </submittedName>
</protein>
<dbReference type="Proteomes" id="UP001364890">
    <property type="component" value="Unassembled WGS sequence"/>
</dbReference>
<feature type="compositionally biased region" description="Basic and acidic residues" evidence="1">
    <location>
        <begin position="50"/>
        <end position="59"/>
    </location>
</feature>
<reference evidence="2 3" key="1">
    <citation type="submission" date="2024-01" db="EMBL/GenBank/DDBJ databases">
        <title>Seven novel Bacillus-like species.</title>
        <authorList>
            <person name="Liu G."/>
        </authorList>
    </citation>
    <scope>NUCLEOTIDE SEQUENCE [LARGE SCALE GENOMIC DNA]</scope>
    <source>
        <strain evidence="2 3">FJAT-51614</strain>
    </source>
</reference>
<keyword evidence="3" id="KW-1185">Reference proteome</keyword>
<evidence type="ECO:0000256" key="1">
    <source>
        <dbReference type="SAM" id="MobiDB-lite"/>
    </source>
</evidence>
<evidence type="ECO:0000313" key="2">
    <source>
        <dbReference type="EMBL" id="MEI4769047.1"/>
    </source>
</evidence>
<dbReference type="EMBL" id="JBAWSY010000002">
    <property type="protein sequence ID" value="MEI4769047.1"/>
    <property type="molecule type" value="Genomic_DNA"/>
</dbReference>
<comment type="caution">
    <text evidence="2">The sequence shown here is derived from an EMBL/GenBank/DDBJ whole genome shotgun (WGS) entry which is preliminary data.</text>
</comment>
<proteinExistence type="predicted"/>
<feature type="compositionally biased region" description="Acidic residues" evidence="1">
    <location>
        <begin position="69"/>
        <end position="78"/>
    </location>
</feature>
<evidence type="ECO:0000313" key="3">
    <source>
        <dbReference type="Proteomes" id="UP001364890"/>
    </source>
</evidence>
<accession>A0ABU8F478</accession>
<sequence length="101" mass="11185">MTNHLYEHSTDDIIKETGEYTCEAGITKTLYKGDKFPSCPESEISTLWKHAESHHHNSGDEVTESGNYIDEDGDELELEAGATFPTCPKSGSPTKWKHAGN</sequence>
<organism evidence="2 3">
    <name type="scientific">Psychrobacillus mangrovi</name>
    <dbReference type="NCBI Taxonomy" id="3117745"/>
    <lineage>
        <taxon>Bacteria</taxon>
        <taxon>Bacillati</taxon>
        <taxon>Bacillota</taxon>
        <taxon>Bacilli</taxon>
        <taxon>Bacillales</taxon>
        <taxon>Bacillaceae</taxon>
        <taxon>Psychrobacillus</taxon>
    </lineage>
</organism>
<name>A0ABU8F478_9BACI</name>
<gene>
    <name evidence="2" type="ORF">WAX74_05155</name>
</gene>
<dbReference type="RefSeq" id="WP_336496595.1">
    <property type="nucleotide sequence ID" value="NZ_JBAWSY010000002.1"/>
</dbReference>
<feature type="region of interest" description="Disordered" evidence="1">
    <location>
        <begin position="50"/>
        <end position="101"/>
    </location>
</feature>